<feature type="transmembrane region" description="Helical" evidence="6">
    <location>
        <begin position="123"/>
        <end position="143"/>
    </location>
</feature>
<keyword evidence="4 6" id="KW-0472">Membrane</keyword>
<feature type="transmembrane region" description="Helical" evidence="6">
    <location>
        <begin position="98"/>
        <end position="116"/>
    </location>
</feature>
<feature type="domain" description="Integral membrane bound transporter" evidence="7">
    <location>
        <begin position="395"/>
        <end position="518"/>
    </location>
</feature>
<evidence type="ECO:0000256" key="3">
    <source>
        <dbReference type="ARBA" id="ARBA00022989"/>
    </source>
</evidence>
<evidence type="ECO:0000256" key="4">
    <source>
        <dbReference type="ARBA" id="ARBA00023136"/>
    </source>
</evidence>
<feature type="compositionally biased region" description="Polar residues" evidence="5">
    <location>
        <begin position="719"/>
        <end position="728"/>
    </location>
</feature>
<dbReference type="OrthoDB" id="128040at2"/>
<comment type="caution">
    <text evidence="8">The sequence shown here is derived from an EMBL/GenBank/DDBJ whole genome shotgun (WGS) entry which is preliminary data.</text>
</comment>
<feature type="transmembrane region" description="Helical" evidence="6">
    <location>
        <begin position="429"/>
        <end position="449"/>
    </location>
</feature>
<evidence type="ECO:0000313" key="9">
    <source>
        <dbReference type="Proteomes" id="UP000014629"/>
    </source>
</evidence>
<dbReference type="AlphaFoldDB" id="S3Z8L7"/>
<dbReference type="GO" id="GO:0016020">
    <property type="term" value="C:membrane"/>
    <property type="evidence" value="ECO:0007669"/>
    <property type="project" value="UniProtKB-SubCell"/>
</dbReference>
<evidence type="ECO:0000259" key="7">
    <source>
        <dbReference type="Pfam" id="PF13515"/>
    </source>
</evidence>
<evidence type="ECO:0000256" key="5">
    <source>
        <dbReference type="SAM" id="MobiDB-lite"/>
    </source>
</evidence>
<feature type="region of interest" description="Disordered" evidence="5">
    <location>
        <begin position="325"/>
        <end position="354"/>
    </location>
</feature>
<evidence type="ECO:0000256" key="6">
    <source>
        <dbReference type="SAM" id="Phobius"/>
    </source>
</evidence>
<reference evidence="8 9" key="1">
    <citation type="submission" date="2013-02" db="EMBL/GenBank/DDBJ databases">
        <title>Draft Genome Sequence of Streptomyces aurantiacus, Which Produces Setomimycin.</title>
        <authorList>
            <person name="Gruening B.A."/>
            <person name="Praeg A."/>
            <person name="Erxleben A."/>
            <person name="Guenther S."/>
            <person name="Mueller M."/>
        </authorList>
    </citation>
    <scope>NUCLEOTIDE SEQUENCE [LARGE SCALE GENOMIC DNA]</scope>
    <source>
        <strain evidence="8 9">JA 4570</strain>
    </source>
</reference>
<keyword evidence="9" id="KW-1185">Reference proteome</keyword>
<accession>S3Z8L7</accession>
<feature type="compositionally biased region" description="Pro residues" evidence="5">
    <location>
        <begin position="329"/>
        <end position="338"/>
    </location>
</feature>
<sequence length="728" mass="76447">MTWWRALKQTARSGLAVERRRLEPLVALRGAAGLALVIGLSLTLFGPAAAASSAFGAFQAAIATFQRSWRPRPELAIASGTSLALSTFLGYLTGSHLLLFLALLALWTFLAGLSWAAGPTIGLIATSNVAIMLVTITLPTSVAAAAGHAAMMVAGGAIQAALVIVFPVRRWGAHRDALADALAAEADYARRLRHDPVAPFDPAPLMTARAAAHITPRQARTRPAELHGARGLAERIRPVLASLADPALGVPAEGPERDRVRELLGAAGAVLDAAARAIRHGRPVDLPAAAASTFRTPDTAAILTGPPHRAARRLGTLLRDVVEVAGGPGPTPGAGPAPDPKKAQANGATTTGGNLVRPGLTALVPAAARAMRAELRHRSAVTRHAVRVTTVATASYAVGHYLPLGHGYWAPMASVMVMRPDFSQTYARAVARFGGTLVGVALATAVVRLAQPDTYLSGTLAVASAGLMYLLMRTGQIAAQACVAAYVVFLLGMGGEQWTQTVPERVVLTLIGGILAMTAYALYPAWETPRLRTRLADWLTASGRYAAAVVGHYADPGGKNCPDVREALLAARDARAAWQEAVERAEHEPVRHRGLSRAAAADAEQALAQAGRVAMLLEAHVPDRGTPPVPAAARLADALRTATEQGAKAVRERRVPRWDPVHEALDTWESGDTPDRVVRRGGTLLRKALDDLSDALDTAPPPMLVDGSESNVRKKPNGPQDQKGPTTR</sequence>
<evidence type="ECO:0000313" key="8">
    <source>
        <dbReference type="EMBL" id="EPH39488.1"/>
    </source>
</evidence>
<dbReference type="RefSeq" id="WP_016645563.1">
    <property type="nucleotide sequence ID" value="NZ_AOPZ01000529.1"/>
</dbReference>
<keyword evidence="3 6" id="KW-1133">Transmembrane helix</keyword>
<organism evidence="8 9">
    <name type="scientific">Streptomyces aurantiacus JA 4570</name>
    <dbReference type="NCBI Taxonomy" id="1286094"/>
    <lineage>
        <taxon>Bacteria</taxon>
        <taxon>Bacillati</taxon>
        <taxon>Actinomycetota</taxon>
        <taxon>Actinomycetes</taxon>
        <taxon>Kitasatosporales</taxon>
        <taxon>Streptomycetaceae</taxon>
        <taxon>Streptomyces</taxon>
        <taxon>Streptomyces aurantiacus group</taxon>
    </lineage>
</organism>
<name>S3Z8L7_9ACTN</name>
<protein>
    <recommendedName>
        <fullName evidence="7">Integral membrane bound transporter domain-containing protein</fullName>
    </recommendedName>
</protein>
<gene>
    <name evidence="8" type="ORF">STRAU_7457</name>
</gene>
<proteinExistence type="predicted"/>
<dbReference type="Pfam" id="PF13515">
    <property type="entry name" value="FUSC_2"/>
    <property type="match status" value="1"/>
</dbReference>
<keyword evidence="2 6" id="KW-0812">Transmembrane</keyword>
<feature type="transmembrane region" description="Helical" evidence="6">
    <location>
        <begin position="477"/>
        <end position="494"/>
    </location>
</feature>
<dbReference type="InterPro" id="IPR049453">
    <property type="entry name" value="Memb_transporter_dom"/>
</dbReference>
<dbReference type="Proteomes" id="UP000014629">
    <property type="component" value="Unassembled WGS sequence"/>
</dbReference>
<comment type="subcellular location">
    <subcellularLocation>
        <location evidence="1">Membrane</location>
        <topology evidence="1">Multi-pass membrane protein</topology>
    </subcellularLocation>
</comment>
<feature type="transmembrane region" description="Helical" evidence="6">
    <location>
        <begin position="149"/>
        <end position="168"/>
    </location>
</feature>
<dbReference type="EMBL" id="AOPZ01000529">
    <property type="protein sequence ID" value="EPH39488.1"/>
    <property type="molecule type" value="Genomic_DNA"/>
</dbReference>
<evidence type="ECO:0000256" key="1">
    <source>
        <dbReference type="ARBA" id="ARBA00004141"/>
    </source>
</evidence>
<dbReference type="PATRIC" id="fig|1286094.4.peg.7384"/>
<feature type="transmembrane region" description="Helical" evidence="6">
    <location>
        <begin position="21"/>
        <end position="38"/>
    </location>
</feature>
<feature type="region of interest" description="Disordered" evidence="5">
    <location>
        <begin position="694"/>
        <end position="728"/>
    </location>
</feature>
<feature type="transmembrane region" description="Helical" evidence="6">
    <location>
        <begin position="506"/>
        <end position="526"/>
    </location>
</feature>
<feature type="transmembrane region" description="Helical" evidence="6">
    <location>
        <begin position="455"/>
        <end position="472"/>
    </location>
</feature>
<evidence type="ECO:0000256" key="2">
    <source>
        <dbReference type="ARBA" id="ARBA00022692"/>
    </source>
</evidence>